<protein>
    <recommendedName>
        <fullName evidence="4">Small CPxCG-related zinc finger protein</fullName>
    </recommendedName>
</protein>
<evidence type="ECO:0000313" key="2">
    <source>
        <dbReference type="EMBL" id="GAA2019124.1"/>
    </source>
</evidence>
<proteinExistence type="predicted"/>
<feature type="region of interest" description="Disordered" evidence="1">
    <location>
        <begin position="61"/>
        <end position="80"/>
    </location>
</feature>
<reference evidence="3" key="1">
    <citation type="journal article" date="2019" name="Int. J. Syst. Evol. Microbiol.">
        <title>The Global Catalogue of Microorganisms (GCM) 10K type strain sequencing project: providing services to taxonomists for standard genome sequencing and annotation.</title>
        <authorList>
            <consortium name="The Broad Institute Genomics Platform"/>
            <consortium name="The Broad Institute Genome Sequencing Center for Infectious Disease"/>
            <person name="Wu L."/>
            <person name="Ma J."/>
        </authorList>
    </citation>
    <scope>NUCLEOTIDE SEQUENCE [LARGE SCALE GENOMIC DNA]</scope>
    <source>
        <strain evidence="3">JCM 14283</strain>
    </source>
</reference>
<name>A0ABP5F9M4_9MICO</name>
<gene>
    <name evidence="2" type="ORF">GCM10009740_03980</name>
</gene>
<comment type="caution">
    <text evidence="2">The sequence shown here is derived from an EMBL/GenBank/DDBJ whole genome shotgun (WGS) entry which is preliminary data.</text>
</comment>
<sequence length="80" mass="8398">MDDKNSPSGPALDMTTCPECGAVAEVTERAVLDSTEGPVEHVRVVCLARHWFLLPAASLGSASAAGRDGSPRSSHPRRRG</sequence>
<dbReference type="EMBL" id="BAAANB010000001">
    <property type="protein sequence ID" value="GAA2019124.1"/>
    <property type="molecule type" value="Genomic_DNA"/>
</dbReference>
<evidence type="ECO:0000313" key="3">
    <source>
        <dbReference type="Proteomes" id="UP001501285"/>
    </source>
</evidence>
<evidence type="ECO:0008006" key="4">
    <source>
        <dbReference type="Google" id="ProtNLM"/>
    </source>
</evidence>
<organism evidence="2 3">
    <name type="scientific">Terrabacter terrae</name>
    <dbReference type="NCBI Taxonomy" id="318434"/>
    <lineage>
        <taxon>Bacteria</taxon>
        <taxon>Bacillati</taxon>
        <taxon>Actinomycetota</taxon>
        <taxon>Actinomycetes</taxon>
        <taxon>Micrococcales</taxon>
        <taxon>Intrasporangiaceae</taxon>
        <taxon>Terrabacter</taxon>
    </lineage>
</organism>
<dbReference type="Proteomes" id="UP001501285">
    <property type="component" value="Unassembled WGS sequence"/>
</dbReference>
<accession>A0ABP5F9M4</accession>
<feature type="compositionally biased region" description="Low complexity" evidence="1">
    <location>
        <begin position="61"/>
        <end position="73"/>
    </location>
</feature>
<keyword evidence="3" id="KW-1185">Reference proteome</keyword>
<evidence type="ECO:0000256" key="1">
    <source>
        <dbReference type="SAM" id="MobiDB-lite"/>
    </source>
</evidence>